<evidence type="ECO:0000313" key="6">
    <source>
        <dbReference type="Proteomes" id="UP000735302"/>
    </source>
</evidence>
<gene>
    <name evidence="5" type="ORF">PoB_002454500</name>
</gene>
<dbReference type="InterPro" id="IPR001212">
    <property type="entry name" value="Somatomedin_B_dom"/>
</dbReference>
<keyword evidence="2" id="KW-0472">Membrane</keyword>
<organism evidence="5 6">
    <name type="scientific">Plakobranchus ocellatus</name>
    <dbReference type="NCBI Taxonomy" id="259542"/>
    <lineage>
        <taxon>Eukaryota</taxon>
        <taxon>Metazoa</taxon>
        <taxon>Spiralia</taxon>
        <taxon>Lophotrochozoa</taxon>
        <taxon>Mollusca</taxon>
        <taxon>Gastropoda</taxon>
        <taxon>Heterobranchia</taxon>
        <taxon>Euthyneura</taxon>
        <taxon>Panpulmonata</taxon>
        <taxon>Sacoglossa</taxon>
        <taxon>Placobranchoidea</taxon>
        <taxon>Plakobranchidae</taxon>
        <taxon>Plakobranchus</taxon>
    </lineage>
</organism>
<evidence type="ECO:0000256" key="2">
    <source>
        <dbReference type="SAM" id="Phobius"/>
    </source>
</evidence>
<accession>A0AAV3ZSG6</accession>
<sequence length="767" mass="86633">MKFFWLLLFVQAPIEAIQESGSVYEKKPPLTSSSSTYAFFPTSTRSTTMWVPSAFKRTWPQFKMTDPPFLTSTLKQSMTIAPESLGEGLLEFVKFGNFCHVGQQSNGSSSTRCENRCGEFPRFEDIEVGLDCSCDSLCDAFSTCCVNFRNQCPNIHVPGEDFPRLFTKCAAQGFSVVFSCERMGNARRTKRDGKRAKRFQRNLEIGDRERVRENKCSPDPDMMKTLNEVLEFSEELIEDQKTGLVFQNFETFSECATLDMSPAPITRVATLICPRVIPPAFKPKERCLQDGLFYLPHVINATAASVTASLPWCNVSGVSNLVSKNMRKCKDLRILNCVGPAKERFSSRLETVCSAIKTNSLQELFNNHLLFDDDYENINSIPQTRHSNCWVSDTMEYPPPGEKDSDSQRKTLITMTVTNMANLTDLTSMESLNQKDEKRGYIVSIENPFFHTVLHCQRLDIYPSQCQLLHYNHTKVLRTFSASWNSPQGAGLMQSNEDEQTPFLFRATLLQLTDVSPALNGQAYEKVLADNSWTGVRPGASWTEQGLRRQMVDLLISSNLARNVSETWILEAIRDLNVTPRKSYTNQENLMSVAVNTTSNFTGKESRKGGFAVETPRPLIERGINSILNNTAPFNWKRSRGFENRFENNTDGSNSSNEKIPKASNWFGNVRLHIETVLAETARLCPSDKLQMTQICLTAVRRSANESILPMFAGSTECFRLRLVDDKRMSRAVERDNNLACRKDGTKLLYIFTLFPIVIIFGLGLAV</sequence>
<evidence type="ECO:0000259" key="4">
    <source>
        <dbReference type="PROSITE" id="PS50958"/>
    </source>
</evidence>
<dbReference type="AlphaFoldDB" id="A0AAV3ZSG6"/>
<keyword evidence="2" id="KW-0812">Transmembrane</keyword>
<feature type="signal peptide" evidence="3">
    <location>
        <begin position="1"/>
        <end position="16"/>
    </location>
</feature>
<dbReference type="InterPro" id="IPR036024">
    <property type="entry name" value="Somatomedin_B-like_dom_sf"/>
</dbReference>
<keyword evidence="1" id="KW-1015">Disulfide bond</keyword>
<proteinExistence type="predicted"/>
<feature type="chain" id="PRO_5043326964" description="SMB domain-containing protein" evidence="3">
    <location>
        <begin position="17"/>
        <end position="767"/>
    </location>
</feature>
<dbReference type="Proteomes" id="UP000735302">
    <property type="component" value="Unassembled WGS sequence"/>
</dbReference>
<keyword evidence="6" id="KW-1185">Reference proteome</keyword>
<name>A0AAV3ZSG6_9GAST</name>
<keyword evidence="3" id="KW-0732">Signal</keyword>
<evidence type="ECO:0000313" key="5">
    <source>
        <dbReference type="EMBL" id="GFN98039.1"/>
    </source>
</evidence>
<dbReference type="EMBL" id="BLXT01002832">
    <property type="protein sequence ID" value="GFN98039.1"/>
    <property type="molecule type" value="Genomic_DNA"/>
</dbReference>
<comment type="caution">
    <text evidence="5">The sequence shown here is derived from an EMBL/GenBank/DDBJ whole genome shotgun (WGS) entry which is preliminary data.</text>
</comment>
<protein>
    <recommendedName>
        <fullName evidence="4">SMB domain-containing protein</fullName>
    </recommendedName>
</protein>
<evidence type="ECO:0000256" key="1">
    <source>
        <dbReference type="ARBA" id="ARBA00023157"/>
    </source>
</evidence>
<dbReference type="PROSITE" id="PS50958">
    <property type="entry name" value="SMB_2"/>
    <property type="match status" value="1"/>
</dbReference>
<dbReference type="SUPFAM" id="SSF90188">
    <property type="entry name" value="Somatomedin B domain"/>
    <property type="match status" value="1"/>
</dbReference>
<keyword evidence="2" id="KW-1133">Transmembrane helix</keyword>
<dbReference type="Pfam" id="PF01033">
    <property type="entry name" value="Somatomedin_B"/>
    <property type="match status" value="1"/>
</dbReference>
<reference evidence="5 6" key="1">
    <citation type="journal article" date="2021" name="Elife">
        <title>Chloroplast acquisition without the gene transfer in kleptoplastic sea slugs, Plakobranchus ocellatus.</title>
        <authorList>
            <person name="Maeda T."/>
            <person name="Takahashi S."/>
            <person name="Yoshida T."/>
            <person name="Shimamura S."/>
            <person name="Takaki Y."/>
            <person name="Nagai Y."/>
            <person name="Toyoda A."/>
            <person name="Suzuki Y."/>
            <person name="Arimoto A."/>
            <person name="Ishii H."/>
            <person name="Satoh N."/>
            <person name="Nishiyama T."/>
            <person name="Hasebe M."/>
            <person name="Maruyama T."/>
            <person name="Minagawa J."/>
            <person name="Obokata J."/>
            <person name="Shigenobu S."/>
        </authorList>
    </citation>
    <scope>NUCLEOTIDE SEQUENCE [LARGE SCALE GENOMIC DNA]</scope>
</reference>
<evidence type="ECO:0000256" key="3">
    <source>
        <dbReference type="SAM" id="SignalP"/>
    </source>
</evidence>
<feature type="domain" description="SMB" evidence="4">
    <location>
        <begin position="109"/>
        <end position="156"/>
    </location>
</feature>
<feature type="transmembrane region" description="Helical" evidence="2">
    <location>
        <begin position="748"/>
        <end position="766"/>
    </location>
</feature>
<dbReference type="PROSITE" id="PS00524">
    <property type="entry name" value="SMB_1"/>
    <property type="match status" value="1"/>
</dbReference>